<feature type="compositionally biased region" description="Basic and acidic residues" evidence="1">
    <location>
        <begin position="86"/>
        <end position="115"/>
    </location>
</feature>
<dbReference type="InterPro" id="IPR006571">
    <property type="entry name" value="TLDc_dom"/>
</dbReference>
<comment type="caution">
    <text evidence="3">The sequence shown here is derived from an EMBL/GenBank/DDBJ whole genome shotgun (WGS) entry which is preliminary data.</text>
</comment>
<name>A0AAW2V1M5_9LAMI</name>
<proteinExistence type="predicted"/>
<feature type="region of interest" description="Disordered" evidence="1">
    <location>
        <begin position="16"/>
        <end position="37"/>
    </location>
</feature>
<reference evidence="3" key="2">
    <citation type="journal article" date="2024" name="Plant">
        <title>Genomic evolution and insights into agronomic trait innovations of Sesamum species.</title>
        <authorList>
            <person name="Miao H."/>
            <person name="Wang L."/>
            <person name="Qu L."/>
            <person name="Liu H."/>
            <person name="Sun Y."/>
            <person name="Le M."/>
            <person name="Wang Q."/>
            <person name="Wei S."/>
            <person name="Zheng Y."/>
            <person name="Lin W."/>
            <person name="Duan Y."/>
            <person name="Cao H."/>
            <person name="Xiong S."/>
            <person name="Wang X."/>
            <person name="Wei L."/>
            <person name="Li C."/>
            <person name="Ma Q."/>
            <person name="Ju M."/>
            <person name="Zhao R."/>
            <person name="Li G."/>
            <person name="Mu C."/>
            <person name="Tian Q."/>
            <person name="Mei H."/>
            <person name="Zhang T."/>
            <person name="Gao T."/>
            <person name="Zhang H."/>
        </authorList>
    </citation>
    <scope>NUCLEOTIDE SEQUENCE</scope>
    <source>
        <strain evidence="3">KEN1</strain>
    </source>
</reference>
<sequence length="347" mass="38383">MHAVKNRFTIETGLFSDSQSSDEALDQESEARSYAKDENSMTSILSFILPSASFDWFSPNPNGNEVKSTEAQSFECSSESSSWKDNPLDRCTETTSECELKENKQSNEDNGEHGLKMSLNHSQESFGSYLENVEPGSGTSSSGSSDVFEDAFTPRTFQKSMSSLGDESLFISPDLYEFFEASLPNIVKGCQWVLLYSTARHGISLQTLLRRSSGLTGPCLLITGDRQGAVFGGLLDCPLKPTAKRKYQGTYQSFVFTTIYGEPRLFRPTGANRYFYLCVNDLLALGGGANFALCLKEDLLSGSSGPCETFGNMCLAHDEEFELKNVENMKYNSLEGSVKKFYRPVPH</sequence>
<dbReference type="PANTHER" id="PTHR23354:SF74">
    <property type="entry name" value="TLD-DOMAIN CONTAINING NUCLEOLAR PROTEIN"/>
    <property type="match status" value="1"/>
</dbReference>
<dbReference type="SMART" id="SM00584">
    <property type="entry name" value="TLDc"/>
    <property type="match status" value="1"/>
</dbReference>
<evidence type="ECO:0000259" key="2">
    <source>
        <dbReference type="PROSITE" id="PS51886"/>
    </source>
</evidence>
<dbReference type="EMBL" id="JACGWN010000011">
    <property type="protein sequence ID" value="KAL0422729.1"/>
    <property type="molecule type" value="Genomic_DNA"/>
</dbReference>
<accession>A0AAW2V1M5</accession>
<feature type="region of interest" description="Disordered" evidence="1">
    <location>
        <begin position="65"/>
        <end position="116"/>
    </location>
</feature>
<protein>
    <submittedName>
        <fullName evidence="3">Oxidation resistance protein 1</fullName>
    </submittedName>
</protein>
<gene>
    <name evidence="3" type="ORF">Slati_3295800</name>
</gene>
<reference evidence="3" key="1">
    <citation type="submission" date="2020-06" db="EMBL/GenBank/DDBJ databases">
        <authorList>
            <person name="Li T."/>
            <person name="Hu X."/>
            <person name="Zhang T."/>
            <person name="Song X."/>
            <person name="Zhang H."/>
            <person name="Dai N."/>
            <person name="Sheng W."/>
            <person name="Hou X."/>
            <person name="Wei L."/>
        </authorList>
    </citation>
    <scope>NUCLEOTIDE SEQUENCE</scope>
    <source>
        <strain evidence="3">KEN1</strain>
        <tissue evidence="3">Leaf</tissue>
    </source>
</reference>
<evidence type="ECO:0000313" key="3">
    <source>
        <dbReference type="EMBL" id="KAL0422729.1"/>
    </source>
</evidence>
<dbReference type="Pfam" id="PF07534">
    <property type="entry name" value="TLD"/>
    <property type="match status" value="1"/>
</dbReference>
<dbReference type="PANTHER" id="PTHR23354">
    <property type="entry name" value="NUCLEOLAR PROTEIN 7/ESTROGEN RECEPTOR COACTIVATOR-RELATED"/>
    <property type="match status" value="1"/>
</dbReference>
<organism evidence="3">
    <name type="scientific">Sesamum latifolium</name>
    <dbReference type="NCBI Taxonomy" id="2727402"/>
    <lineage>
        <taxon>Eukaryota</taxon>
        <taxon>Viridiplantae</taxon>
        <taxon>Streptophyta</taxon>
        <taxon>Embryophyta</taxon>
        <taxon>Tracheophyta</taxon>
        <taxon>Spermatophyta</taxon>
        <taxon>Magnoliopsida</taxon>
        <taxon>eudicotyledons</taxon>
        <taxon>Gunneridae</taxon>
        <taxon>Pentapetalae</taxon>
        <taxon>asterids</taxon>
        <taxon>lamiids</taxon>
        <taxon>Lamiales</taxon>
        <taxon>Pedaliaceae</taxon>
        <taxon>Sesamum</taxon>
    </lineage>
</organism>
<dbReference type="PROSITE" id="PS51886">
    <property type="entry name" value="TLDC"/>
    <property type="match status" value="1"/>
</dbReference>
<evidence type="ECO:0000256" key="1">
    <source>
        <dbReference type="SAM" id="MobiDB-lite"/>
    </source>
</evidence>
<feature type="domain" description="TLDc" evidence="2">
    <location>
        <begin position="169"/>
        <end position="332"/>
    </location>
</feature>
<dbReference type="AlphaFoldDB" id="A0AAW2V1M5"/>